<dbReference type="EMBL" id="CVRI01000011">
    <property type="protein sequence ID" value="CRK89169.1"/>
    <property type="molecule type" value="Genomic_DNA"/>
</dbReference>
<protein>
    <submittedName>
        <fullName evidence="1">CLUMA_CG002930, isoform A</fullName>
    </submittedName>
</protein>
<accession>A0A1J1HSK0</accession>
<evidence type="ECO:0000313" key="1">
    <source>
        <dbReference type="EMBL" id="CRK89169.1"/>
    </source>
</evidence>
<name>A0A1J1HSK0_9DIPT</name>
<reference evidence="1 2" key="1">
    <citation type="submission" date="2015-04" db="EMBL/GenBank/DDBJ databases">
        <authorList>
            <person name="Syromyatnikov M.Y."/>
            <person name="Popov V.N."/>
        </authorList>
    </citation>
    <scope>NUCLEOTIDE SEQUENCE [LARGE SCALE GENOMIC DNA]</scope>
</reference>
<dbReference type="Proteomes" id="UP000183832">
    <property type="component" value="Unassembled WGS sequence"/>
</dbReference>
<gene>
    <name evidence="1" type="ORF">CLUMA_CG002930</name>
</gene>
<evidence type="ECO:0000313" key="2">
    <source>
        <dbReference type="Proteomes" id="UP000183832"/>
    </source>
</evidence>
<dbReference type="AlphaFoldDB" id="A0A1J1HSK0"/>
<sequence>MLSRRRGLTAGCKDQCNDLIREIISFHIEVGQILAENDRILEGILTAEDFQSYQKLRVMIEEGVATEEDFNKLNTILAKYKINSTDRNFLTLEKNSVRLKEIEARFEEIMEDTSITDEHCVRCLDPNTQLINFVIFVYISSPPLTAETFLLHLLY</sequence>
<proteinExistence type="predicted"/>
<organism evidence="1 2">
    <name type="scientific">Clunio marinus</name>
    <dbReference type="NCBI Taxonomy" id="568069"/>
    <lineage>
        <taxon>Eukaryota</taxon>
        <taxon>Metazoa</taxon>
        <taxon>Ecdysozoa</taxon>
        <taxon>Arthropoda</taxon>
        <taxon>Hexapoda</taxon>
        <taxon>Insecta</taxon>
        <taxon>Pterygota</taxon>
        <taxon>Neoptera</taxon>
        <taxon>Endopterygota</taxon>
        <taxon>Diptera</taxon>
        <taxon>Nematocera</taxon>
        <taxon>Chironomoidea</taxon>
        <taxon>Chironomidae</taxon>
        <taxon>Clunio</taxon>
    </lineage>
</organism>
<keyword evidence="2" id="KW-1185">Reference proteome</keyword>